<reference evidence="9" key="1">
    <citation type="submission" date="2023-10" db="EMBL/GenBank/DDBJ databases">
        <title>Development of a sustainable strategy for remediation of hydrocarbon-contaminated territories based on the waste exchange concept.</title>
        <authorList>
            <person name="Krivoruchko A."/>
        </authorList>
    </citation>
    <scope>NUCLEOTIDE SEQUENCE</scope>
    <source>
        <strain evidence="9">IEGM 68</strain>
    </source>
</reference>
<sequence>ADLVIDGRGELEAFGVSGSAAQSVLRTPITLPSPGRLVLSPAGLRDSGLSPGGTATVRGDRGDVTVTVVEGRDGQPALLDHTDMAASASSPVIDAYWIRLSEGNSDEQSLAATDQVTELARELAPGSEVQGMIAMRGAIDSVLDTMLMVVAGLLSVAVLIALIGVGNTMALSVLERRRESGLLRALGLTRKGVRAMLIWEALLVAGVASGMGVVFGLIFGTAGTASVFGYDDVVLSGIPWVQLFTIVLIGGVCGVIAALLPARRAGAISPVSAMAG</sequence>
<dbReference type="InterPro" id="IPR003838">
    <property type="entry name" value="ABC3_permease_C"/>
</dbReference>
<accession>A0AAE4V3J1</accession>
<evidence type="ECO:0000259" key="8">
    <source>
        <dbReference type="Pfam" id="PF02687"/>
    </source>
</evidence>
<feature type="domain" description="ABC3 transporter permease C-terminal" evidence="8">
    <location>
        <begin position="154"/>
        <end position="270"/>
    </location>
</feature>
<feature type="transmembrane region" description="Helical" evidence="7">
    <location>
        <begin position="146"/>
        <end position="174"/>
    </location>
</feature>
<dbReference type="InterPro" id="IPR050250">
    <property type="entry name" value="Macrolide_Exporter_MacB"/>
</dbReference>
<evidence type="ECO:0000256" key="1">
    <source>
        <dbReference type="ARBA" id="ARBA00004651"/>
    </source>
</evidence>
<feature type="transmembrane region" description="Helical" evidence="7">
    <location>
        <begin position="240"/>
        <end position="260"/>
    </location>
</feature>
<dbReference type="RefSeq" id="WP_317769131.1">
    <property type="nucleotide sequence ID" value="NZ_JAWLUP010000082.1"/>
</dbReference>
<feature type="non-terminal residue" evidence="9">
    <location>
        <position position="1"/>
    </location>
</feature>
<keyword evidence="5 7" id="KW-0472">Membrane</keyword>
<evidence type="ECO:0000313" key="9">
    <source>
        <dbReference type="EMBL" id="MDV7267346.1"/>
    </source>
</evidence>
<name>A0AAE4V3J1_9NOCA</name>
<evidence type="ECO:0000313" key="10">
    <source>
        <dbReference type="Proteomes" id="UP001185863"/>
    </source>
</evidence>
<dbReference type="PANTHER" id="PTHR30572">
    <property type="entry name" value="MEMBRANE COMPONENT OF TRANSPORTER-RELATED"/>
    <property type="match status" value="1"/>
</dbReference>
<comment type="caution">
    <text evidence="9">The sequence shown here is derived from an EMBL/GenBank/DDBJ whole genome shotgun (WGS) entry which is preliminary data.</text>
</comment>
<comment type="subcellular location">
    <subcellularLocation>
        <location evidence="1">Cell membrane</location>
        <topology evidence="1">Multi-pass membrane protein</topology>
    </subcellularLocation>
</comment>
<organism evidence="9 10">
    <name type="scientific">Rhodococcus oxybenzonivorans</name>
    <dbReference type="NCBI Taxonomy" id="1990687"/>
    <lineage>
        <taxon>Bacteria</taxon>
        <taxon>Bacillati</taxon>
        <taxon>Actinomycetota</taxon>
        <taxon>Actinomycetes</taxon>
        <taxon>Mycobacteriales</taxon>
        <taxon>Nocardiaceae</taxon>
        <taxon>Rhodococcus</taxon>
    </lineage>
</organism>
<keyword evidence="4 7" id="KW-1133">Transmembrane helix</keyword>
<dbReference type="Proteomes" id="UP001185863">
    <property type="component" value="Unassembled WGS sequence"/>
</dbReference>
<dbReference type="AlphaFoldDB" id="A0AAE4V3J1"/>
<feature type="transmembrane region" description="Helical" evidence="7">
    <location>
        <begin position="195"/>
        <end position="220"/>
    </location>
</feature>
<dbReference type="Pfam" id="PF02687">
    <property type="entry name" value="FtsX"/>
    <property type="match status" value="1"/>
</dbReference>
<dbReference type="PANTHER" id="PTHR30572:SF4">
    <property type="entry name" value="ABC TRANSPORTER PERMEASE YTRF"/>
    <property type="match status" value="1"/>
</dbReference>
<protein>
    <submittedName>
        <fullName evidence="9">ABC transporter permease</fullName>
    </submittedName>
</protein>
<evidence type="ECO:0000256" key="6">
    <source>
        <dbReference type="ARBA" id="ARBA00038076"/>
    </source>
</evidence>
<evidence type="ECO:0000256" key="4">
    <source>
        <dbReference type="ARBA" id="ARBA00022989"/>
    </source>
</evidence>
<dbReference type="EMBL" id="JAWLUP010000082">
    <property type="protein sequence ID" value="MDV7267346.1"/>
    <property type="molecule type" value="Genomic_DNA"/>
</dbReference>
<dbReference type="GO" id="GO:0022857">
    <property type="term" value="F:transmembrane transporter activity"/>
    <property type="evidence" value="ECO:0007669"/>
    <property type="project" value="TreeGrafter"/>
</dbReference>
<keyword evidence="3 7" id="KW-0812">Transmembrane</keyword>
<proteinExistence type="inferred from homology"/>
<comment type="similarity">
    <text evidence="6">Belongs to the ABC-4 integral membrane protein family.</text>
</comment>
<evidence type="ECO:0000256" key="3">
    <source>
        <dbReference type="ARBA" id="ARBA00022692"/>
    </source>
</evidence>
<evidence type="ECO:0000256" key="7">
    <source>
        <dbReference type="SAM" id="Phobius"/>
    </source>
</evidence>
<keyword evidence="2" id="KW-1003">Cell membrane</keyword>
<evidence type="ECO:0000256" key="5">
    <source>
        <dbReference type="ARBA" id="ARBA00023136"/>
    </source>
</evidence>
<dbReference type="GO" id="GO:0005886">
    <property type="term" value="C:plasma membrane"/>
    <property type="evidence" value="ECO:0007669"/>
    <property type="project" value="UniProtKB-SubCell"/>
</dbReference>
<evidence type="ECO:0000256" key="2">
    <source>
        <dbReference type="ARBA" id="ARBA00022475"/>
    </source>
</evidence>
<gene>
    <name evidence="9" type="ORF">R4315_22725</name>
</gene>